<protein>
    <recommendedName>
        <fullName evidence="4">Secreted protein</fullName>
    </recommendedName>
</protein>
<evidence type="ECO:0000313" key="3">
    <source>
        <dbReference type="Proteomes" id="UP000800038"/>
    </source>
</evidence>
<dbReference type="AlphaFoldDB" id="A0A6A5SY99"/>
<organism evidence="2 3">
    <name type="scientific">Clathrospora elynae</name>
    <dbReference type="NCBI Taxonomy" id="706981"/>
    <lineage>
        <taxon>Eukaryota</taxon>
        <taxon>Fungi</taxon>
        <taxon>Dikarya</taxon>
        <taxon>Ascomycota</taxon>
        <taxon>Pezizomycotina</taxon>
        <taxon>Dothideomycetes</taxon>
        <taxon>Pleosporomycetidae</taxon>
        <taxon>Pleosporales</taxon>
        <taxon>Diademaceae</taxon>
        <taxon>Clathrospora</taxon>
    </lineage>
</organism>
<accession>A0A6A5SY99</accession>
<evidence type="ECO:0000256" key="1">
    <source>
        <dbReference type="SAM" id="SignalP"/>
    </source>
</evidence>
<name>A0A6A5SY99_9PLEO</name>
<dbReference type="EMBL" id="ML976024">
    <property type="protein sequence ID" value="KAF1943516.1"/>
    <property type="molecule type" value="Genomic_DNA"/>
</dbReference>
<evidence type="ECO:0008006" key="4">
    <source>
        <dbReference type="Google" id="ProtNLM"/>
    </source>
</evidence>
<keyword evidence="3" id="KW-1185">Reference proteome</keyword>
<proteinExistence type="predicted"/>
<reference evidence="2" key="1">
    <citation type="journal article" date="2020" name="Stud. Mycol.">
        <title>101 Dothideomycetes genomes: a test case for predicting lifestyles and emergence of pathogens.</title>
        <authorList>
            <person name="Haridas S."/>
            <person name="Albert R."/>
            <person name="Binder M."/>
            <person name="Bloem J."/>
            <person name="Labutti K."/>
            <person name="Salamov A."/>
            <person name="Andreopoulos B."/>
            <person name="Baker S."/>
            <person name="Barry K."/>
            <person name="Bills G."/>
            <person name="Bluhm B."/>
            <person name="Cannon C."/>
            <person name="Castanera R."/>
            <person name="Culley D."/>
            <person name="Daum C."/>
            <person name="Ezra D."/>
            <person name="Gonzalez J."/>
            <person name="Henrissat B."/>
            <person name="Kuo A."/>
            <person name="Liang C."/>
            <person name="Lipzen A."/>
            <person name="Lutzoni F."/>
            <person name="Magnuson J."/>
            <person name="Mondo S."/>
            <person name="Nolan M."/>
            <person name="Ohm R."/>
            <person name="Pangilinan J."/>
            <person name="Park H.-J."/>
            <person name="Ramirez L."/>
            <person name="Alfaro M."/>
            <person name="Sun H."/>
            <person name="Tritt A."/>
            <person name="Yoshinaga Y."/>
            <person name="Zwiers L.-H."/>
            <person name="Turgeon B."/>
            <person name="Goodwin S."/>
            <person name="Spatafora J."/>
            <person name="Crous P."/>
            <person name="Grigoriev I."/>
        </authorList>
    </citation>
    <scope>NUCLEOTIDE SEQUENCE</scope>
    <source>
        <strain evidence="2">CBS 161.51</strain>
    </source>
</reference>
<gene>
    <name evidence="2" type="ORF">EJ02DRAFT_453218</name>
</gene>
<dbReference type="Proteomes" id="UP000800038">
    <property type="component" value="Unassembled WGS sequence"/>
</dbReference>
<keyword evidence="1" id="KW-0732">Signal</keyword>
<feature type="chain" id="PRO_5025504632" description="Secreted protein" evidence="1">
    <location>
        <begin position="25"/>
        <end position="78"/>
    </location>
</feature>
<evidence type="ECO:0000313" key="2">
    <source>
        <dbReference type="EMBL" id="KAF1943516.1"/>
    </source>
</evidence>
<feature type="signal peptide" evidence="1">
    <location>
        <begin position="1"/>
        <end position="24"/>
    </location>
</feature>
<sequence length="78" mass="8375">MMKPLGPRVCILTLSLTSLNVNVARLPGITCLKGLDSEGFAARACRQISVQTGTARTLLRVHPRSKANTGHKLSKESC</sequence>